<accession>A0AAE1RL03</accession>
<evidence type="ECO:0000259" key="10">
    <source>
        <dbReference type="PROSITE" id="PS51388"/>
    </source>
</evidence>
<dbReference type="InterPro" id="IPR027417">
    <property type="entry name" value="P-loop_NTPase"/>
</dbReference>
<feature type="compositionally biased region" description="Low complexity" evidence="8">
    <location>
        <begin position="957"/>
        <end position="969"/>
    </location>
</feature>
<name>A0AAE1RL03_9SOLA</name>
<dbReference type="AlphaFoldDB" id="A0AAE1RL03"/>
<feature type="compositionally biased region" description="Polar residues" evidence="8">
    <location>
        <begin position="618"/>
        <end position="630"/>
    </location>
</feature>
<dbReference type="PANTHER" id="PTHR11566">
    <property type="entry name" value="DYNAMIN"/>
    <property type="match status" value="1"/>
</dbReference>
<evidence type="ECO:0000259" key="9">
    <source>
        <dbReference type="PROSITE" id="PS50003"/>
    </source>
</evidence>
<feature type="compositionally biased region" description="Basic and acidic residues" evidence="8">
    <location>
        <begin position="639"/>
        <end position="652"/>
    </location>
</feature>
<evidence type="ECO:0000256" key="2">
    <source>
        <dbReference type="ARBA" id="ARBA00022701"/>
    </source>
</evidence>
<dbReference type="Pfam" id="PF00169">
    <property type="entry name" value="PH"/>
    <property type="match status" value="1"/>
</dbReference>
<proteinExistence type="inferred from homology"/>
<feature type="domain" description="PH" evidence="9">
    <location>
        <begin position="664"/>
        <end position="791"/>
    </location>
</feature>
<reference evidence="12" key="1">
    <citation type="submission" date="2023-12" db="EMBL/GenBank/DDBJ databases">
        <title>Genome assembly of Anisodus tanguticus.</title>
        <authorList>
            <person name="Wang Y.-J."/>
        </authorList>
    </citation>
    <scope>NUCLEOTIDE SEQUENCE</scope>
    <source>
        <strain evidence="12">KB-2021</strain>
        <tissue evidence="12">Leaf</tissue>
    </source>
</reference>
<dbReference type="InterPro" id="IPR045063">
    <property type="entry name" value="Dynamin_N"/>
</dbReference>
<dbReference type="FunFam" id="1.20.120.1240:FF:000017">
    <property type="entry name" value="Dynamin-2A"/>
    <property type="match status" value="1"/>
</dbReference>
<dbReference type="EC" id="3.6.5.5" evidence="1"/>
<dbReference type="InterPro" id="IPR011993">
    <property type="entry name" value="PH-like_dom_sf"/>
</dbReference>
<feature type="domain" description="Dynamin-type G" evidence="11">
    <location>
        <begin position="37"/>
        <end position="305"/>
    </location>
</feature>
<feature type="region of interest" description="Disordered" evidence="8">
    <location>
        <begin position="721"/>
        <end position="740"/>
    </location>
</feature>
<dbReference type="Pfam" id="PF02212">
    <property type="entry name" value="GED"/>
    <property type="match status" value="1"/>
</dbReference>
<evidence type="ECO:0000256" key="3">
    <source>
        <dbReference type="ARBA" id="ARBA00022741"/>
    </source>
</evidence>
<feature type="compositionally biased region" description="Basic and acidic residues" evidence="8">
    <location>
        <begin position="601"/>
        <end position="616"/>
    </location>
</feature>
<feature type="region of interest" description="Disordered" evidence="8">
    <location>
        <begin position="926"/>
        <end position="1008"/>
    </location>
</feature>
<dbReference type="PROSITE" id="PS00410">
    <property type="entry name" value="G_DYNAMIN_1"/>
    <property type="match status" value="1"/>
</dbReference>
<dbReference type="GO" id="GO:0005874">
    <property type="term" value="C:microtubule"/>
    <property type="evidence" value="ECO:0007669"/>
    <property type="project" value="UniProtKB-KW"/>
</dbReference>
<dbReference type="InterPro" id="IPR001849">
    <property type="entry name" value="PH_domain"/>
</dbReference>
<dbReference type="GO" id="GO:0016020">
    <property type="term" value="C:membrane"/>
    <property type="evidence" value="ECO:0007669"/>
    <property type="project" value="TreeGrafter"/>
</dbReference>
<dbReference type="InterPro" id="IPR020850">
    <property type="entry name" value="GED_dom"/>
</dbReference>
<dbReference type="PRINTS" id="PR00195">
    <property type="entry name" value="DYNAMIN"/>
</dbReference>
<dbReference type="Gene3D" id="1.20.120.1240">
    <property type="entry name" value="Dynamin, middle domain"/>
    <property type="match status" value="2"/>
</dbReference>
<dbReference type="Pfam" id="PF01031">
    <property type="entry name" value="Dynamin_M"/>
    <property type="match status" value="1"/>
</dbReference>
<dbReference type="InterPro" id="IPR000375">
    <property type="entry name" value="Dynamin_stalk"/>
</dbReference>
<sequence>MEAIEELTQLSDSMKQAASLLADEDVDETSSSSSKRPSTFLNVVAIGGTGAGKSAVLNSLIGHPALPTGEGGATRAPICIDLKRDSSLSSKSIILQIDSKSQPVSASALRHSLQDRLSKISNKSRDEIYLKLRTSTAPPLKLVDLPGVDKANLDDSLTQYVEHNDAILLVVISAAQAPEVASCKGIRIAKEYDSECTRTVGVISKIDQAASEPKVLAAVQALLSNQGPRSTADIPWVALIGQSVSIASAQSGSVGSDNSLETAWRAESESLKSILTGAPQSKLGRLALVETLAHQIRSRMKVRLPNLLSGLQGKSQVVQDELVRLGEQMVNSAEGTKALALELCREFEDKFLQHITGGEGDGWKVVASFEGNFPNRIKQLPLDRHFDINNVKRIVLEADGYQPYLISPEKGLRSLIKGVLEQAKEPSRLCVDEVHRVLVDIVSSAANATPGLGRYPPFKREVVAIASDALDGFKTDAKKMVVALVDMERAFVPPQHFIRLVQRSIANRVGMLKQLEYFGFNGGTNVISVQFNHRFGAQLHDVVDTARYLLSFLEAIVSCESKLNITAEISVETYSCLTKLTTLTMSMCNWLFSRMDRQRREDELKNRGSKKAHEAEQSILNGAASPQTGSQQGGGNLKSMKEKPSQQDKDASEGSALKTAGPEGEITAGFLLKRSAKTNGWSKRWFVLNEKTGKLGYTKKQEERHFRGVITLEECILEEVPDEEEAPVPTKSSKDKKANGPDVAKAPNLVFKITSLVPYKTVLKAHSAVVLKAESVADKTEWLNKLRIVISSKGGQVKGESAPPIRHSLSDGSLETMTRRQVDPEEELRWMAQEVRGYVEAVLNSLAANVPKAVVLCQVEKAKEDMLTKLYSSISAQSTAKIEELLQEDQNVKRRRERIQKQSSLLSKLTRQLSIHDNRAAAAASYANGKAESSPTASGPSGDDWRSAFDAAANGPSSLSRYGSSGSSRRYNEPAENGDTNSRSSSASRRTPNRLPPGPPQSGSVYRS</sequence>
<feature type="region of interest" description="Disordered" evidence="8">
    <location>
        <begin position="799"/>
        <end position="818"/>
    </location>
</feature>
<keyword evidence="13" id="KW-1185">Reference proteome</keyword>
<evidence type="ECO:0000313" key="13">
    <source>
        <dbReference type="Proteomes" id="UP001291623"/>
    </source>
</evidence>
<dbReference type="SMART" id="SM00233">
    <property type="entry name" value="PH"/>
    <property type="match status" value="1"/>
</dbReference>
<evidence type="ECO:0000256" key="7">
    <source>
        <dbReference type="RuleBase" id="RU003932"/>
    </source>
</evidence>
<dbReference type="SUPFAM" id="SSF52540">
    <property type="entry name" value="P-loop containing nucleoside triphosphate hydrolases"/>
    <property type="match status" value="1"/>
</dbReference>
<dbReference type="Pfam" id="PF00350">
    <property type="entry name" value="Dynamin_N"/>
    <property type="match status" value="1"/>
</dbReference>
<dbReference type="GO" id="GO:0005525">
    <property type="term" value="F:GTP binding"/>
    <property type="evidence" value="ECO:0007669"/>
    <property type="project" value="UniProtKB-KW"/>
</dbReference>
<comment type="caution">
    <text evidence="12">The sequence shown here is derived from an EMBL/GenBank/DDBJ whole genome shotgun (WGS) entry which is preliminary data.</text>
</comment>
<evidence type="ECO:0000256" key="8">
    <source>
        <dbReference type="SAM" id="MobiDB-lite"/>
    </source>
</evidence>
<dbReference type="SMART" id="SM00302">
    <property type="entry name" value="GED"/>
    <property type="match status" value="1"/>
</dbReference>
<dbReference type="EMBL" id="JAVYJV010000015">
    <property type="protein sequence ID" value="KAK4352818.1"/>
    <property type="molecule type" value="Genomic_DNA"/>
</dbReference>
<dbReference type="GO" id="GO:0008017">
    <property type="term" value="F:microtubule binding"/>
    <property type="evidence" value="ECO:0007669"/>
    <property type="project" value="TreeGrafter"/>
</dbReference>
<dbReference type="PROSITE" id="PS50003">
    <property type="entry name" value="PH_DOMAIN"/>
    <property type="match status" value="1"/>
</dbReference>
<evidence type="ECO:0000256" key="6">
    <source>
        <dbReference type="ARBA" id="ARBA00023175"/>
    </source>
</evidence>
<dbReference type="PROSITE" id="PS51718">
    <property type="entry name" value="G_DYNAMIN_2"/>
    <property type="match status" value="1"/>
</dbReference>
<keyword evidence="5 7" id="KW-0342">GTP-binding</keyword>
<dbReference type="InterPro" id="IPR003130">
    <property type="entry name" value="GED"/>
</dbReference>
<feature type="region of interest" description="Disordered" evidence="8">
    <location>
        <begin position="601"/>
        <end position="661"/>
    </location>
</feature>
<dbReference type="Gene3D" id="2.30.29.30">
    <property type="entry name" value="Pleckstrin-homology domain (PH domain)/Phosphotyrosine-binding domain (PTB)"/>
    <property type="match status" value="1"/>
</dbReference>
<dbReference type="InterPro" id="IPR022812">
    <property type="entry name" value="Dynamin"/>
</dbReference>
<dbReference type="Proteomes" id="UP001291623">
    <property type="component" value="Unassembled WGS sequence"/>
</dbReference>
<dbReference type="InterPro" id="IPR001401">
    <property type="entry name" value="Dynamin_GTPase"/>
</dbReference>
<dbReference type="GO" id="GO:0003924">
    <property type="term" value="F:GTPase activity"/>
    <property type="evidence" value="ECO:0007669"/>
    <property type="project" value="InterPro"/>
</dbReference>
<organism evidence="12 13">
    <name type="scientific">Anisodus tanguticus</name>
    <dbReference type="NCBI Taxonomy" id="243964"/>
    <lineage>
        <taxon>Eukaryota</taxon>
        <taxon>Viridiplantae</taxon>
        <taxon>Streptophyta</taxon>
        <taxon>Embryophyta</taxon>
        <taxon>Tracheophyta</taxon>
        <taxon>Spermatophyta</taxon>
        <taxon>Magnoliopsida</taxon>
        <taxon>eudicotyledons</taxon>
        <taxon>Gunneridae</taxon>
        <taxon>Pentapetalae</taxon>
        <taxon>asterids</taxon>
        <taxon>lamiids</taxon>
        <taxon>Solanales</taxon>
        <taxon>Solanaceae</taxon>
        <taxon>Solanoideae</taxon>
        <taxon>Hyoscyameae</taxon>
        <taxon>Anisodus</taxon>
    </lineage>
</organism>
<dbReference type="InterPro" id="IPR019762">
    <property type="entry name" value="Dynamin_GTPase_CS"/>
</dbReference>
<evidence type="ECO:0000256" key="5">
    <source>
        <dbReference type="ARBA" id="ARBA00023134"/>
    </source>
</evidence>
<comment type="similarity">
    <text evidence="7">Belongs to the TRAFAC class dynamin-like GTPase superfamily. Dynamin/Fzo/YdjA family.</text>
</comment>
<evidence type="ECO:0000259" key="11">
    <source>
        <dbReference type="PROSITE" id="PS51718"/>
    </source>
</evidence>
<keyword evidence="3 7" id="KW-0547">Nucleotide-binding</keyword>
<dbReference type="PROSITE" id="PS51388">
    <property type="entry name" value="GED"/>
    <property type="match status" value="1"/>
</dbReference>
<keyword evidence="4" id="KW-0378">Hydrolase</keyword>
<feature type="domain" description="GED" evidence="10">
    <location>
        <begin position="828"/>
        <end position="921"/>
    </location>
</feature>
<dbReference type="SMART" id="SM00053">
    <property type="entry name" value="DYNc"/>
    <property type="match status" value="1"/>
</dbReference>
<gene>
    <name evidence="12" type="ORF">RND71_028336</name>
</gene>
<dbReference type="Gene3D" id="3.40.50.300">
    <property type="entry name" value="P-loop containing nucleotide triphosphate hydrolases"/>
    <property type="match status" value="1"/>
</dbReference>
<dbReference type="FunFam" id="3.40.50.300:FF:000722">
    <property type="entry name" value="Dynamin-2B isoform A"/>
    <property type="match status" value="1"/>
</dbReference>
<keyword evidence="2" id="KW-0493">Microtubule</keyword>
<dbReference type="InterPro" id="IPR030381">
    <property type="entry name" value="G_DYNAMIN_dom"/>
</dbReference>
<evidence type="ECO:0000313" key="12">
    <source>
        <dbReference type="EMBL" id="KAK4352818.1"/>
    </source>
</evidence>
<evidence type="ECO:0000256" key="4">
    <source>
        <dbReference type="ARBA" id="ARBA00022801"/>
    </source>
</evidence>
<evidence type="ECO:0000256" key="1">
    <source>
        <dbReference type="ARBA" id="ARBA00011980"/>
    </source>
</evidence>
<protein>
    <recommendedName>
        <fullName evidence="1">dynamin GTPase</fullName>
        <ecNumber evidence="1">3.6.5.5</ecNumber>
    </recommendedName>
</protein>
<keyword evidence="6" id="KW-0505">Motor protein</keyword>
<dbReference type="SUPFAM" id="SSF50729">
    <property type="entry name" value="PH domain-like"/>
    <property type="match status" value="1"/>
</dbReference>
<dbReference type="GO" id="GO:0005737">
    <property type="term" value="C:cytoplasm"/>
    <property type="evidence" value="ECO:0007669"/>
    <property type="project" value="TreeGrafter"/>
</dbReference>
<dbReference type="FunFam" id="2.30.29.30:FF:000212">
    <property type="entry name" value="Dynamin-2A"/>
    <property type="match status" value="1"/>
</dbReference>
<dbReference type="PANTHER" id="PTHR11566:SF57">
    <property type="entry name" value="DYNAMIN-2B"/>
    <property type="match status" value="1"/>
</dbReference>